<feature type="transmembrane region" description="Helical" evidence="1">
    <location>
        <begin position="6"/>
        <end position="24"/>
    </location>
</feature>
<evidence type="ECO:0000256" key="1">
    <source>
        <dbReference type="SAM" id="Phobius"/>
    </source>
</evidence>
<dbReference type="Proteomes" id="UP000248214">
    <property type="component" value="Unassembled WGS sequence"/>
</dbReference>
<sequence length="256" mass="29278">MLFFYLLLILVGAVVAEKFVIRKYHIEKRRPFKLYKPVNKAHQWIEISFLAIFIIGLFIVGLGFQIRIEAYYSIGFISALYAFRAYMERAYEKESKRYMISTLTSGFSFLAFIVFFIYLSPQQVDVSHEAFVYSEDDSTGELIDIEITGKVRPNMFGEESITGEITIDEGEYYLSDVIISDEGNRPDAPFTEDLEEHFASFFENDGNQIGEIWASGDFTHVAGRVYGTNLESSLVFVAPASSIDEGNELIRETEEK</sequence>
<feature type="transmembrane region" description="Helical" evidence="1">
    <location>
        <begin position="70"/>
        <end position="86"/>
    </location>
</feature>
<dbReference type="OrthoDB" id="2455559at2"/>
<organism evidence="2 3">
    <name type="scientific">Salipaludibacillus keqinensis</name>
    <dbReference type="NCBI Taxonomy" id="2045207"/>
    <lineage>
        <taxon>Bacteria</taxon>
        <taxon>Bacillati</taxon>
        <taxon>Bacillota</taxon>
        <taxon>Bacilli</taxon>
        <taxon>Bacillales</taxon>
        <taxon>Bacillaceae</taxon>
    </lineage>
</organism>
<feature type="transmembrane region" description="Helical" evidence="1">
    <location>
        <begin position="44"/>
        <end position="64"/>
    </location>
</feature>
<keyword evidence="1" id="KW-0472">Membrane</keyword>
<dbReference type="InterPro" id="IPR025441">
    <property type="entry name" value="DUF4181"/>
</dbReference>
<keyword evidence="1" id="KW-1133">Transmembrane helix</keyword>
<reference evidence="2 3" key="1">
    <citation type="submission" date="2017-10" db="EMBL/GenBank/DDBJ databases">
        <title>Bacillus sp. nov., a halophilic bacterium isolated from a Keqin Lake.</title>
        <authorList>
            <person name="Wang H."/>
        </authorList>
    </citation>
    <scope>NUCLEOTIDE SEQUENCE [LARGE SCALE GENOMIC DNA]</scope>
    <source>
        <strain evidence="2 3">KQ-12</strain>
    </source>
</reference>
<evidence type="ECO:0000313" key="2">
    <source>
        <dbReference type="EMBL" id="PYZ93385.1"/>
    </source>
</evidence>
<feature type="transmembrane region" description="Helical" evidence="1">
    <location>
        <begin position="98"/>
        <end position="119"/>
    </location>
</feature>
<keyword evidence="1" id="KW-0812">Transmembrane</keyword>
<dbReference type="Pfam" id="PF13789">
    <property type="entry name" value="DUF4181"/>
    <property type="match status" value="1"/>
</dbReference>
<keyword evidence="3" id="KW-1185">Reference proteome</keyword>
<gene>
    <name evidence="2" type="ORF">CR194_09385</name>
</gene>
<evidence type="ECO:0000313" key="3">
    <source>
        <dbReference type="Proteomes" id="UP000248214"/>
    </source>
</evidence>
<name>A0A323TV62_9BACI</name>
<accession>A0A323TV62</accession>
<evidence type="ECO:0008006" key="4">
    <source>
        <dbReference type="Google" id="ProtNLM"/>
    </source>
</evidence>
<dbReference type="EMBL" id="PDOD01000002">
    <property type="protein sequence ID" value="PYZ93385.1"/>
    <property type="molecule type" value="Genomic_DNA"/>
</dbReference>
<dbReference type="RefSeq" id="WP_110609417.1">
    <property type="nucleotide sequence ID" value="NZ_PDOD01000002.1"/>
</dbReference>
<dbReference type="AlphaFoldDB" id="A0A323TV62"/>
<comment type="caution">
    <text evidence="2">The sequence shown here is derived from an EMBL/GenBank/DDBJ whole genome shotgun (WGS) entry which is preliminary data.</text>
</comment>
<proteinExistence type="predicted"/>
<protein>
    <recommendedName>
        <fullName evidence="4">DUF4181 domain-containing protein</fullName>
    </recommendedName>
</protein>